<evidence type="ECO:0000313" key="2">
    <source>
        <dbReference type="Proteomes" id="UP000006281"/>
    </source>
</evidence>
<dbReference type="PATRIC" id="fig|1179773.3.peg.1949"/>
<dbReference type="AlphaFoldDB" id="K0JPX2"/>
<dbReference type="eggNOG" id="ENOG5033G7W">
    <property type="taxonomic scope" value="Bacteria"/>
</dbReference>
<dbReference type="EMBL" id="HE804045">
    <property type="protein sequence ID" value="CCH29260.1"/>
    <property type="molecule type" value="Genomic_DNA"/>
</dbReference>
<dbReference type="Proteomes" id="UP000006281">
    <property type="component" value="Chromosome"/>
</dbReference>
<reference evidence="1 2" key="1">
    <citation type="journal article" date="2012" name="BMC Genomics">
        <title>Complete genome sequence of Saccharothrix espanaensis DSM 44229T and comparison to the other completely sequenced Pseudonocardiaceae.</title>
        <authorList>
            <person name="Strobel T."/>
            <person name="Al-Dilaimi A."/>
            <person name="Blom J."/>
            <person name="Gessner A."/>
            <person name="Kalinowski J."/>
            <person name="Luzhetska M."/>
            <person name="Puhler A."/>
            <person name="Szczepanowski R."/>
            <person name="Bechthold A."/>
            <person name="Ruckert C."/>
        </authorList>
    </citation>
    <scope>NUCLEOTIDE SEQUENCE [LARGE SCALE GENOMIC DNA]</scope>
    <source>
        <strain evidence="2">ATCC 51144 / DSM 44229 / JCM 9112 / NBRC 15066 / NRRL 15764</strain>
    </source>
</reference>
<name>K0JPX2_SACES</name>
<dbReference type="RefSeq" id="WP_015099373.1">
    <property type="nucleotide sequence ID" value="NC_019673.1"/>
</dbReference>
<evidence type="ECO:0008006" key="3">
    <source>
        <dbReference type="Google" id="ProtNLM"/>
    </source>
</evidence>
<dbReference type="HOGENOM" id="CLU_184449_2_0_11"/>
<protein>
    <recommendedName>
        <fullName evidence="3">Ketohydroxyglutarate aldolase</fullName>
    </recommendedName>
</protein>
<sequence length="72" mass="7455">MDKVVVSVADDSLSQLTAVVAALREAGLEVDDVLEALGMVTGSIAPEALGTLKDVPGVADVERQRVLRLPPS</sequence>
<dbReference type="KEGG" id="sesp:BN6_19400"/>
<organism evidence="1 2">
    <name type="scientific">Saccharothrix espanaensis (strain ATCC 51144 / DSM 44229 / JCM 9112 / NBRC 15066 / NRRL 15764)</name>
    <dbReference type="NCBI Taxonomy" id="1179773"/>
    <lineage>
        <taxon>Bacteria</taxon>
        <taxon>Bacillati</taxon>
        <taxon>Actinomycetota</taxon>
        <taxon>Actinomycetes</taxon>
        <taxon>Pseudonocardiales</taxon>
        <taxon>Pseudonocardiaceae</taxon>
        <taxon>Saccharothrix</taxon>
    </lineage>
</organism>
<keyword evidence="2" id="KW-1185">Reference proteome</keyword>
<dbReference type="STRING" id="1179773.BN6_19400"/>
<gene>
    <name evidence="1" type="ordered locus">BN6_19400</name>
</gene>
<dbReference type="BioCyc" id="SESP1179773:BN6_RS09540-MONOMER"/>
<evidence type="ECO:0000313" key="1">
    <source>
        <dbReference type="EMBL" id="CCH29260.1"/>
    </source>
</evidence>
<accession>K0JPX2</accession>
<dbReference type="OrthoDB" id="5007920at2"/>
<proteinExistence type="predicted"/>